<keyword evidence="12" id="KW-0788">Thiol protease</keyword>
<organism evidence="23 24">
    <name type="scientific">Aestuariispira insulae</name>
    <dbReference type="NCBI Taxonomy" id="1461337"/>
    <lineage>
        <taxon>Bacteria</taxon>
        <taxon>Pseudomonadati</taxon>
        <taxon>Pseudomonadota</taxon>
        <taxon>Alphaproteobacteria</taxon>
        <taxon>Rhodospirillales</taxon>
        <taxon>Kiloniellaceae</taxon>
        <taxon>Aestuariispira</taxon>
    </lineage>
</organism>
<dbReference type="GO" id="GO:0008234">
    <property type="term" value="F:cysteine-type peptidase activity"/>
    <property type="evidence" value="ECO:0007669"/>
    <property type="project" value="UniProtKB-KW"/>
</dbReference>
<evidence type="ECO:0000256" key="17">
    <source>
        <dbReference type="ARBA" id="ARBA00023121"/>
    </source>
</evidence>
<evidence type="ECO:0000256" key="19">
    <source>
        <dbReference type="ARBA" id="ARBA00023200"/>
    </source>
</evidence>
<keyword evidence="19" id="KW-1035">Host cytoplasm</keyword>
<keyword evidence="4" id="KW-1032">Host cell membrane</keyword>
<comment type="cofactor">
    <cofactor evidence="1">
        <name>Mg(2+)</name>
        <dbReference type="ChEBI" id="CHEBI:18420"/>
    </cofactor>
</comment>
<dbReference type="InterPro" id="IPR020974">
    <property type="entry name" value="CPD_dom"/>
</dbReference>
<evidence type="ECO:0000256" key="12">
    <source>
        <dbReference type="ARBA" id="ARBA00022807"/>
    </source>
</evidence>
<dbReference type="CDD" id="cd20500">
    <property type="entry name" value="Peptidase_C80"/>
    <property type="match status" value="1"/>
</dbReference>
<proteinExistence type="predicted"/>
<evidence type="ECO:0000259" key="22">
    <source>
        <dbReference type="PROSITE" id="PS51771"/>
    </source>
</evidence>
<evidence type="ECO:0000256" key="15">
    <source>
        <dbReference type="ARBA" id="ARBA00022870"/>
    </source>
</evidence>
<name>A0A3D9H2K7_9PROT</name>
<keyword evidence="9" id="KW-0479">Metal-binding</keyword>
<evidence type="ECO:0000256" key="13">
    <source>
        <dbReference type="ARBA" id="ARBA00022813"/>
    </source>
</evidence>
<evidence type="ECO:0000256" key="16">
    <source>
        <dbReference type="ARBA" id="ARBA00023026"/>
    </source>
</evidence>
<sequence length="430" mass="46411">MDIEGSRAAGSCRGSPAETNSGDDQTKRDIPAGPGVKLFHSIGGRRPGAAEAKEKLSQDFLAKFDGIGALLAKIRNNDVVRDRPLLQERVDDIERADSAAGLARALFELDTAVGGFSRARLADGRFTHMEKEDTQRFLHDVQSLVSLSQKPNDQERHRILTDFIASQSFSPDVPLSDWVKPSEALLPQRPYRATAEGYAIRLILQAENDPVVFKGGVNLVGKHPESTILAQWDPATAAIRIVYNPTDCPYVRDGELAFDAKGGRQGDDDPSTVLPEQWKLTLLGHGSDDNTVAGRSGAEMAGCFLEMGAANFAKSFPGKITLMSCSGVQDETAGAAYEFMQTISRDGIENGRTAAEISRLRLSAFKGPVTTSVDGRRVSGFSLPAISAQLHLNSKIIPENTSDGEGGETVFWNRKVEFSARHPGGKSINS</sequence>
<feature type="domain" description="Peptidase C80" evidence="22">
    <location>
        <begin position="189"/>
        <end position="392"/>
    </location>
</feature>
<evidence type="ECO:0000313" key="23">
    <source>
        <dbReference type="EMBL" id="RED43724.1"/>
    </source>
</evidence>
<gene>
    <name evidence="23" type="ORF">DFP90_1208</name>
</gene>
<evidence type="ECO:0000256" key="14">
    <source>
        <dbReference type="ARBA" id="ARBA00022842"/>
    </source>
</evidence>
<dbReference type="Pfam" id="PF11713">
    <property type="entry name" value="Peptidase_C80"/>
    <property type="match status" value="1"/>
</dbReference>
<dbReference type="GO" id="GO:0046872">
    <property type="term" value="F:metal ion binding"/>
    <property type="evidence" value="ECO:0007669"/>
    <property type="project" value="UniProtKB-KW"/>
</dbReference>
<keyword evidence="7" id="KW-0645">Protease</keyword>
<keyword evidence="18" id="KW-0472">Membrane</keyword>
<dbReference type="GO" id="GO:0090729">
    <property type="term" value="F:toxin activity"/>
    <property type="evidence" value="ECO:0007669"/>
    <property type="project" value="UniProtKB-KW"/>
</dbReference>
<protein>
    <submittedName>
        <fullName evidence="23">Peptidase C80-like protein</fullName>
    </submittedName>
</protein>
<evidence type="ECO:0000256" key="4">
    <source>
        <dbReference type="ARBA" id="ARBA00022511"/>
    </source>
</evidence>
<dbReference type="GO" id="GO:0044164">
    <property type="term" value="C:host cell cytosol"/>
    <property type="evidence" value="ECO:0007669"/>
    <property type="project" value="UniProtKB-SubCell"/>
</dbReference>
<dbReference type="InterPro" id="IPR038383">
    <property type="entry name" value="CPD_dom_sf"/>
</dbReference>
<keyword evidence="13" id="KW-0068">Autocatalytic cleavage</keyword>
<evidence type="ECO:0000256" key="11">
    <source>
        <dbReference type="ARBA" id="ARBA00022801"/>
    </source>
</evidence>
<dbReference type="PROSITE" id="PS51771">
    <property type="entry name" value="CGT_MARTX_CPD"/>
    <property type="match status" value="1"/>
</dbReference>
<keyword evidence="8" id="KW-0808">Transferase</keyword>
<dbReference type="GO" id="GO:0020002">
    <property type="term" value="C:host cell plasma membrane"/>
    <property type="evidence" value="ECO:0007669"/>
    <property type="project" value="UniProtKB-SubCell"/>
</dbReference>
<dbReference type="Gene3D" id="3.40.50.11050">
    <property type="match status" value="1"/>
</dbReference>
<evidence type="ECO:0000256" key="5">
    <source>
        <dbReference type="ARBA" id="ARBA00022525"/>
    </source>
</evidence>
<dbReference type="AlphaFoldDB" id="A0A3D9H2K7"/>
<feature type="region of interest" description="Disordered" evidence="21">
    <location>
        <begin position="1"/>
        <end position="36"/>
    </location>
</feature>
<reference evidence="23 24" key="1">
    <citation type="submission" date="2018-07" db="EMBL/GenBank/DDBJ databases">
        <title>Genomic Encyclopedia of Type Strains, Phase III (KMG-III): the genomes of soil and plant-associated and newly described type strains.</title>
        <authorList>
            <person name="Whitman W."/>
        </authorList>
    </citation>
    <scope>NUCLEOTIDE SEQUENCE [LARGE SCALE GENOMIC DNA]</scope>
    <source>
        <strain evidence="23 24">CECT 8488</strain>
    </source>
</reference>
<evidence type="ECO:0000256" key="8">
    <source>
        <dbReference type="ARBA" id="ARBA00022679"/>
    </source>
</evidence>
<accession>A0A3D9H2K7</accession>
<dbReference type="RefSeq" id="WP_115939532.1">
    <property type="nucleotide sequence ID" value="NZ_QRDW01000020.1"/>
</dbReference>
<dbReference type="GO" id="GO:0016740">
    <property type="term" value="F:transferase activity"/>
    <property type="evidence" value="ECO:0007669"/>
    <property type="project" value="UniProtKB-KW"/>
</dbReference>
<evidence type="ECO:0000256" key="7">
    <source>
        <dbReference type="ARBA" id="ARBA00022670"/>
    </source>
</evidence>
<evidence type="ECO:0000256" key="9">
    <source>
        <dbReference type="ARBA" id="ARBA00022723"/>
    </source>
</evidence>
<dbReference type="GO" id="GO:0006508">
    <property type="term" value="P:proteolysis"/>
    <property type="evidence" value="ECO:0007669"/>
    <property type="project" value="UniProtKB-KW"/>
</dbReference>
<keyword evidence="5" id="KW-0964">Secreted</keyword>
<keyword evidence="10" id="KW-0677">Repeat</keyword>
<evidence type="ECO:0000256" key="6">
    <source>
        <dbReference type="ARBA" id="ARBA00022656"/>
    </source>
</evidence>
<evidence type="ECO:0000256" key="10">
    <source>
        <dbReference type="ARBA" id="ARBA00022737"/>
    </source>
</evidence>
<dbReference type="Proteomes" id="UP000256845">
    <property type="component" value="Unassembled WGS sequence"/>
</dbReference>
<keyword evidence="17" id="KW-0446">Lipid-binding</keyword>
<dbReference type="GO" id="GO:0008289">
    <property type="term" value="F:lipid binding"/>
    <property type="evidence" value="ECO:0007669"/>
    <property type="project" value="UniProtKB-KW"/>
</dbReference>
<comment type="subcellular location">
    <subcellularLocation>
        <location evidence="2">Host cell membrane</location>
    </subcellularLocation>
    <subcellularLocation>
        <location evidence="20">Host cytoplasm</location>
        <location evidence="20">Host cytosol</location>
    </subcellularLocation>
    <subcellularLocation>
        <location evidence="3">Secreted</location>
    </subcellularLocation>
</comment>
<evidence type="ECO:0000256" key="2">
    <source>
        <dbReference type="ARBA" id="ARBA00004165"/>
    </source>
</evidence>
<keyword evidence="16" id="KW-0843">Virulence</keyword>
<dbReference type="GO" id="GO:0005576">
    <property type="term" value="C:extracellular region"/>
    <property type="evidence" value="ECO:0007669"/>
    <property type="project" value="UniProtKB-SubCell"/>
</dbReference>
<evidence type="ECO:0000256" key="20">
    <source>
        <dbReference type="ARBA" id="ARBA00023586"/>
    </source>
</evidence>
<keyword evidence="11" id="KW-0378">Hydrolase</keyword>
<keyword evidence="14" id="KW-0460">Magnesium</keyword>
<comment type="caution">
    <text evidence="23">The sequence shown here is derived from an EMBL/GenBank/DDBJ whole genome shotgun (WGS) entry which is preliminary data.</text>
</comment>
<evidence type="ECO:0000256" key="18">
    <source>
        <dbReference type="ARBA" id="ARBA00023136"/>
    </source>
</evidence>
<keyword evidence="15" id="KW-1043">Host membrane</keyword>
<evidence type="ECO:0000313" key="24">
    <source>
        <dbReference type="Proteomes" id="UP000256845"/>
    </source>
</evidence>
<keyword evidence="6" id="KW-0800">Toxin</keyword>
<evidence type="ECO:0000256" key="1">
    <source>
        <dbReference type="ARBA" id="ARBA00001946"/>
    </source>
</evidence>
<keyword evidence="24" id="KW-1185">Reference proteome</keyword>
<evidence type="ECO:0000256" key="21">
    <source>
        <dbReference type="SAM" id="MobiDB-lite"/>
    </source>
</evidence>
<evidence type="ECO:0000256" key="3">
    <source>
        <dbReference type="ARBA" id="ARBA00004613"/>
    </source>
</evidence>
<dbReference type="EMBL" id="QRDW01000020">
    <property type="protein sequence ID" value="RED43724.1"/>
    <property type="molecule type" value="Genomic_DNA"/>
</dbReference>